<dbReference type="SUPFAM" id="SSF52374">
    <property type="entry name" value="Nucleotidylyl transferase"/>
    <property type="match status" value="1"/>
</dbReference>
<dbReference type="InterPro" id="IPR011914">
    <property type="entry name" value="RfaE_dom_II"/>
</dbReference>
<reference evidence="9" key="1">
    <citation type="submission" date="2023-06" db="EMBL/GenBank/DDBJ databases">
        <title>Cytophagales bacterium Strain LB-30, isolated from soil.</title>
        <authorList>
            <person name="Liu B."/>
        </authorList>
    </citation>
    <scope>NUCLEOTIDE SEQUENCE</scope>
    <source>
        <strain evidence="9">LB-30</strain>
    </source>
</reference>
<dbReference type="EMBL" id="JAUHJS010000004">
    <property type="protein sequence ID" value="MDN4165722.1"/>
    <property type="molecule type" value="Genomic_DNA"/>
</dbReference>
<keyword evidence="4" id="KW-0547">Nucleotide-binding</keyword>
<evidence type="ECO:0000256" key="1">
    <source>
        <dbReference type="ARBA" id="ARBA00012519"/>
    </source>
</evidence>
<keyword evidence="3 9" id="KW-0548">Nucleotidyltransferase</keyword>
<evidence type="ECO:0000256" key="7">
    <source>
        <dbReference type="ARBA" id="ARBA00047428"/>
    </source>
</evidence>
<dbReference type="Proteomes" id="UP001168552">
    <property type="component" value="Unassembled WGS sequence"/>
</dbReference>
<keyword evidence="5" id="KW-0067">ATP-binding</keyword>
<gene>
    <name evidence="9" type="primary">rfaE2</name>
    <name evidence="9" type="ORF">QWY31_09425</name>
</gene>
<evidence type="ECO:0000256" key="2">
    <source>
        <dbReference type="ARBA" id="ARBA00022679"/>
    </source>
</evidence>
<comment type="caution">
    <text evidence="9">The sequence shown here is derived from an EMBL/GenBank/DDBJ whole genome shotgun (WGS) entry which is preliminary data.</text>
</comment>
<dbReference type="Gene3D" id="3.40.50.620">
    <property type="entry name" value="HUPs"/>
    <property type="match status" value="1"/>
</dbReference>
<dbReference type="PANTHER" id="PTHR43793">
    <property type="entry name" value="FAD SYNTHASE"/>
    <property type="match status" value="1"/>
</dbReference>
<keyword evidence="10" id="KW-1185">Reference proteome</keyword>
<dbReference type="InterPro" id="IPR050385">
    <property type="entry name" value="Archaeal_FAD_synthase"/>
</dbReference>
<accession>A0ABT8F5L5</accession>
<name>A0ABT8F5L5_9BACT</name>
<dbReference type="NCBIfam" id="TIGR02199">
    <property type="entry name" value="rfaE_dom_II"/>
    <property type="match status" value="1"/>
</dbReference>
<comment type="catalytic activity">
    <reaction evidence="7">
        <text>D-glycero-beta-D-manno-heptose 1-phosphate + ATP + H(+) = ADP-D-glycero-beta-D-manno-heptose + diphosphate</text>
        <dbReference type="Rhea" id="RHEA:27465"/>
        <dbReference type="ChEBI" id="CHEBI:15378"/>
        <dbReference type="ChEBI" id="CHEBI:30616"/>
        <dbReference type="ChEBI" id="CHEBI:33019"/>
        <dbReference type="ChEBI" id="CHEBI:59967"/>
        <dbReference type="ChEBI" id="CHEBI:61593"/>
        <dbReference type="EC" id="2.7.7.70"/>
    </reaction>
</comment>
<evidence type="ECO:0000256" key="4">
    <source>
        <dbReference type="ARBA" id="ARBA00022741"/>
    </source>
</evidence>
<dbReference type="InterPro" id="IPR004821">
    <property type="entry name" value="Cyt_trans-like"/>
</dbReference>
<dbReference type="GO" id="GO:0016779">
    <property type="term" value="F:nucleotidyltransferase activity"/>
    <property type="evidence" value="ECO:0007669"/>
    <property type="project" value="UniProtKB-KW"/>
</dbReference>
<keyword evidence="6" id="KW-0119">Carbohydrate metabolism</keyword>
<dbReference type="RefSeq" id="WP_320004252.1">
    <property type="nucleotide sequence ID" value="NZ_JAUHJS010000004.1"/>
</dbReference>
<proteinExistence type="predicted"/>
<dbReference type="Pfam" id="PF01467">
    <property type="entry name" value="CTP_transf_like"/>
    <property type="match status" value="1"/>
</dbReference>
<dbReference type="EC" id="2.7.7.70" evidence="1"/>
<feature type="domain" description="Cytidyltransferase-like" evidence="8">
    <location>
        <begin position="29"/>
        <end position="154"/>
    </location>
</feature>
<sequence>MNTKLKIMTWDDAQKTIAQWKAAGEKVVFTNGCFDILHLGHLEYMEQAQALGNRLVVGLNSDASVKRLKGNDRPINEQEVRARMLAALAFVDAVVVFEEDTPQALIEHLIPSVLVKGSDYKIENIVGAETVIKHGGEVKTLTFVDGFSTTSIIEKIKTL</sequence>
<keyword evidence="2" id="KW-0808">Transferase</keyword>
<evidence type="ECO:0000259" key="8">
    <source>
        <dbReference type="Pfam" id="PF01467"/>
    </source>
</evidence>
<protein>
    <recommendedName>
        <fullName evidence="1">D-glycero-beta-D-manno-heptose 1-phosphate adenylyltransferase</fullName>
        <ecNumber evidence="1">2.7.7.70</ecNumber>
    </recommendedName>
</protein>
<dbReference type="NCBIfam" id="TIGR00125">
    <property type="entry name" value="cyt_tran_rel"/>
    <property type="match status" value="1"/>
</dbReference>
<evidence type="ECO:0000313" key="10">
    <source>
        <dbReference type="Proteomes" id="UP001168552"/>
    </source>
</evidence>
<dbReference type="InterPro" id="IPR014729">
    <property type="entry name" value="Rossmann-like_a/b/a_fold"/>
</dbReference>
<evidence type="ECO:0000256" key="6">
    <source>
        <dbReference type="ARBA" id="ARBA00023277"/>
    </source>
</evidence>
<evidence type="ECO:0000256" key="5">
    <source>
        <dbReference type="ARBA" id="ARBA00022840"/>
    </source>
</evidence>
<evidence type="ECO:0000313" key="9">
    <source>
        <dbReference type="EMBL" id="MDN4165722.1"/>
    </source>
</evidence>
<evidence type="ECO:0000256" key="3">
    <source>
        <dbReference type="ARBA" id="ARBA00022695"/>
    </source>
</evidence>
<organism evidence="9 10">
    <name type="scientific">Shiella aurantiaca</name>
    <dbReference type="NCBI Taxonomy" id="3058365"/>
    <lineage>
        <taxon>Bacteria</taxon>
        <taxon>Pseudomonadati</taxon>
        <taxon>Bacteroidota</taxon>
        <taxon>Cytophagia</taxon>
        <taxon>Cytophagales</taxon>
        <taxon>Shiellaceae</taxon>
        <taxon>Shiella</taxon>
    </lineage>
</organism>
<dbReference type="PANTHER" id="PTHR43793:SF2">
    <property type="entry name" value="BIFUNCTIONAL PROTEIN HLDE"/>
    <property type="match status" value="1"/>
</dbReference>